<reference evidence="1" key="1">
    <citation type="submission" date="2019-06" db="EMBL/GenBank/DDBJ databases">
        <authorList>
            <person name="Zheng W."/>
        </authorList>
    </citation>
    <scope>NUCLEOTIDE SEQUENCE</scope>
    <source>
        <strain evidence="1">QDHG01</strain>
    </source>
</reference>
<keyword evidence="2" id="KW-1185">Reference proteome</keyword>
<accession>A0A8J8NED2</accession>
<dbReference type="Proteomes" id="UP000785679">
    <property type="component" value="Unassembled WGS sequence"/>
</dbReference>
<dbReference type="EMBL" id="RRYP01019819">
    <property type="protein sequence ID" value="TNV73124.1"/>
    <property type="molecule type" value="Genomic_DNA"/>
</dbReference>
<name>A0A8J8NED2_HALGN</name>
<protein>
    <submittedName>
        <fullName evidence="1">Uncharacterized protein</fullName>
    </submittedName>
</protein>
<evidence type="ECO:0000313" key="1">
    <source>
        <dbReference type="EMBL" id="TNV73124.1"/>
    </source>
</evidence>
<evidence type="ECO:0000313" key="2">
    <source>
        <dbReference type="Proteomes" id="UP000785679"/>
    </source>
</evidence>
<sequence>MTRRVKSSLRRVHARAKTTCSLFQTRRTSCSLVREKIKQQQSMSPFTRLQWSLWPFSFNTYFSIRFRLIGSALPYSLLLAAQSSIT</sequence>
<proteinExistence type="predicted"/>
<gene>
    <name evidence="1" type="ORF">FGO68_gene15372</name>
</gene>
<organism evidence="1 2">
    <name type="scientific">Halteria grandinella</name>
    <dbReference type="NCBI Taxonomy" id="5974"/>
    <lineage>
        <taxon>Eukaryota</taxon>
        <taxon>Sar</taxon>
        <taxon>Alveolata</taxon>
        <taxon>Ciliophora</taxon>
        <taxon>Intramacronucleata</taxon>
        <taxon>Spirotrichea</taxon>
        <taxon>Stichotrichia</taxon>
        <taxon>Sporadotrichida</taxon>
        <taxon>Halteriidae</taxon>
        <taxon>Halteria</taxon>
    </lineage>
</organism>
<dbReference type="AlphaFoldDB" id="A0A8J8NED2"/>
<comment type="caution">
    <text evidence="1">The sequence shown here is derived from an EMBL/GenBank/DDBJ whole genome shotgun (WGS) entry which is preliminary data.</text>
</comment>